<evidence type="ECO:0000256" key="3">
    <source>
        <dbReference type="ARBA" id="ARBA00022729"/>
    </source>
</evidence>
<feature type="chain" id="PRO_5044887822" description="Wall-associated receptor kinase galacturonan-binding domain-containing protein" evidence="6">
    <location>
        <begin position="24"/>
        <end position="272"/>
    </location>
</feature>
<evidence type="ECO:0000256" key="6">
    <source>
        <dbReference type="SAM" id="SignalP"/>
    </source>
</evidence>
<dbReference type="InterPro" id="IPR025287">
    <property type="entry name" value="WAK_GUB"/>
</dbReference>
<evidence type="ECO:0000313" key="9">
    <source>
        <dbReference type="Proteomes" id="UP001634007"/>
    </source>
</evidence>
<comment type="caution">
    <text evidence="8">The sequence shown here is derived from an EMBL/GenBank/DDBJ whole genome shotgun (WGS) entry which is preliminary data.</text>
</comment>
<dbReference type="Pfam" id="PF13947">
    <property type="entry name" value="GUB_WAK_bind"/>
    <property type="match status" value="1"/>
</dbReference>
<keyword evidence="9" id="KW-1185">Reference proteome</keyword>
<dbReference type="PANTHER" id="PTHR33138">
    <property type="entry name" value="OS01G0690200 PROTEIN"/>
    <property type="match status" value="1"/>
</dbReference>
<accession>A0ABD3ILX4</accession>
<keyword evidence="4" id="KW-1133">Transmembrane helix</keyword>
<evidence type="ECO:0000313" key="8">
    <source>
        <dbReference type="EMBL" id="KAL3714364.1"/>
    </source>
</evidence>
<dbReference type="GO" id="GO:0016020">
    <property type="term" value="C:membrane"/>
    <property type="evidence" value="ECO:0007669"/>
    <property type="project" value="UniProtKB-SubCell"/>
</dbReference>
<dbReference type="AlphaFoldDB" id="A0ABD3ILX4"/>
<dbReference type="EMBL" id="JBJKBG010000011">
    <property type="protein sequence ID" value="KAL3714364.1"/>
    <property type="molecule type" value="Genomic_DNA"/>
</dbReference>
<proteinExistence type="predicted"/>
<keyword evidence="5" id="KW-0472">Membrane</keyword>
<protein>
    <recommendedName>
        <fullName evidence="7">Wall-associated receptor kinase galacturonan-binding domain-containing protein</fullName>
    </recommendedName>
</protein>
<evidence type="ECO:0000256" key="5">
    <source>
        <dbReference type="ARBA" id="ARBA00023136"/>
    </source>
</evidence>
<sequence length="272" mass="31521">MSIYQVLLLILVLFLAMTSNVEPSDRQCTSSCGDIHNIRYPFRLRSDPKRCGDSKYKLTCEDNHTILRFRDGRYYVQSINYSTHQIRLIDNGLQKDNCSSLPSHSRASWALYNSKVFSDPNNPYYMARGGLLIIVNCSKPVSSLLYIATAPCIEGSNSFNTSSNWNLYALINPKALDVKDFCTISRWTWVSIDFGDKEQINSSSYNYERIHNIMADGFDVYFGQTFRNAIWKPTFFCFFDFYSIYKGHQGCRSFLYTGGKHRLTMKFYRNFA</sequence>
<feature type="domain" description="Wall-associated receptor kinase galacturonan-binding" evidence="7">
    <location>
        <begin position="28"/>
        <end position="90"/>
    </location>
</feature>
<dbReference type="PANTHER" id="PTHR33138:SF30">
    <property type="entry name" value="LEAF RUST 10 DISEASE-RESISTANCE LOCUS RECEPTOR-LIKE PROTEIN KINASE-LIKE 2.7"/>
    <property type="match status" value="1"/>
</dbReference>
<organism evidence="8 9">
    <name type="scientific">Eucalyptus globulus</name>
    <name type="common">Tasmanian blue gum</name>
    <dbReference type="NCBI Taxonomy" id="34317"/>
    <lineage>
        <taxon>Eukaryota</taxon>
        <taxon>Viridiplantae</taxon>
        <taxon>Streptophyta</taxon>
        <taxon>Embryophyta</taxon>
        <taxon>Tracheophyta</taxon>
        <taxon>Spermatophyta</taxon>
        <taxon>Magnoliopsida</taxon>
        <taxon>eudicotyledons</taxon>
        <taxon>Gunneridae</taxon>
        <taxon>Pentapetalae</taxon>
        <taxon>rosids</taxon>
        <taxon>malvids</taxon>
        <taxon>Myrtales</taxon>
        <taxon>Myrtaceae</taxon>
        <taxon>Myrtoideae</taxon>
        <taxon>Eucalypteae</taxon>
        <taxon>Eucalyptus</taxon>
    </lineage>
</organism>
<comment type="subcellular location">
    <subcellularLocation>
        <location evidence="1">Membrane</location>
        <topology evidence="1">Single-pass membrane protein</topology>
    </subcellularLocation>
</comment>
<keyword evidence="2" id="KW-0812">Transmembrane</keyword>
<feature type="signal peptide" evidence="6">
    <location>
        <begin position="1"/>
        <end position="23"/>
    </location>
</feature>
<gene>
    <name evidence="8" type="ORF">ACJRO7_006311</name>
</gene>
<evidence type="ECO:0000256" key="2">
    <source>
        <dbReference type="ARBA" id="ARBA00022692"/>
    </source>
</evidence>
<evidence type="ECO:0000256" key="4">
    <source>
        <dbReference type="ARBA" id="ARBA00022989"/>
    </source>
</evidence>
<reference evidence="8 9" key="1">
    <citation type="submission" date="2024-11" db="EMBL/GenBank/DDBJ databases">
        <title>Chromosome-level genome assembly of Eucalyptus globulus Labill. provides insights into its genome evolution.</title>
        <authorList>
            <person name="Li X."/>
        </authorList>
    </citation>
    <scope>NUCLEOTIDE SEQUENCE [LARGE SCALE GENOMIC DNA]</scope>
    <source>
        <strain evidence="8">CL2024</strain>
        <tissue evidence="8">Fresh tender leaves</tissue>
    </source>
</reference>
<keyword evidence="3 6" id="KW-0732">Signal</keyword>
<evidence type="ECO:0000259" key="7">
    <source>
        <dbReference type="Pfam" id="PF13947"/>
    </source>
</evidence>
<name>A0ABD3ILX4_EUCGL</name>
<dbReference type="Proteomes" id="UP001634007">
    <property type="component" value="Unassembled WGS sequence"/>
</dbReference>
<evidence type="ECO:0000256" key="1">
    <source>
        <dbReference type="ARBA" id="ARBA00004167"/>
    </source>
</evidence>